<keyword evidence="9 12" id="KW-0472">Membrane</keyword>
<evidence type="ECO:0000256" key="3">
    <source>
        <dbReference type="ARBA" id="ARBA00022448"/>
    </source>
</evidence>
<accession>A0AAF0CMS2</accession>
<dbReference type="KEGG" id="slom:PXH66_15350"/>
<sequence length="555" mass="59352">MFSFLPAILRKRGVLGLMLLVTPAVMRAAEEGVDAPAQGLGMVDGIIIALYALLLVGIGLYYSRRQTSQEEYFVGGRSVSPFLAGISLYATMFSALSYIGYPGEIIQNGPVLIGVGVAAIPLVYLIVGYGVIPLMMRLPVTSAYELLEKRLGPNVRLLGSGIFVVTRLIWMAVMLHLTSFVMVSVMGWEASWAPPIAIVAGILTTVYTVTGGLRAVVVSDVVQFFVLLIGALFTLWFISDAVGGWRGWWPQAWEAHWKPQPFFSLDPGVRVTVVGTFVGGIIWWVCTAGSDQMAIQRYLSTRDTKAARRAFLHNCIGAICVTSTLGLMGLAVLGYYRSNPEFMPANLSFATRGDAMFPHFVAHHLPLGMPGLITAGLMAAAMSSLSSGISSTITVISKDFVDQFRPTAAEDDKAGMRTARLLAVIVGGVSIAGSQLAGAIPGNLIEVAGKSINLFVCPLFGLFFLALFVPFATPFGAIMGTCYSLAAATLIAYWEFFTGLAPVSFQWIAPVSLVVALAAGPLFSLLPTRGKSPRLKAIYAGLATLPWLGLMAWLG</sequence>
<organism evidence="13 14">
    <name type="scientific">Synoicihabitans lomoniglobus</name>
    <dbReference type="NCBI Taxonomy" id="2909285"/>
    <lineage>
        <taxon>Bacteria</taxon>
        <taxon>Pseudomonadati</taxon>
        <taxon>Verrucomicrobiota</taxon>
        <taxon>Opitutia</taxon>
        <taxon>Opitutales</taxon>
        <taxon>Opitutaceae</taxon>
        <taxon>Synoicihabitans</taxon>
    </lineage>
</organism>
<dbReference type="PROSITE" id="PS50283">
    <property type="entry name" value="NA_SOLUT_SYMP_3"/>
    <property type="match status" value="1"/>
</dbReference>
<protein>
    <submittedName>
        <fullName evidence="13">Sodium/solute symporter</fullName>
    </submittedName>
</protein>
<dbReference type="EMBL" id="CP119075">
    <property type="protein sequence ID" value="WED63711.1"/>
    <property type="molecule type" value="Genomic_DNA"/>
</dbReference>
<dbReference type="GO" id="GO:0005886">
    <property type="term" value="C:plasma membrane"/>
    <property type="evidence" value="ECO:0007669"/>
    <property type="project" value="UniProtKB-SubCell"/>
</dbReference>
<dbReference type="InterPro" id="IPR038377">
    <property type="entry name" value="Na/Glc_symporter_sf"/>
</dbReference>
<dbReference type="NCBIfam" id="TIGR00813">
    <property type="entry name" value="sss"/>
    <property type="match status" value="1"/>
</dbReference>
<evidence type="ECO:0000256" key="8">
    <source>
        <dbReference type="ARBA" id="ARBA00023065"/>
    </source>
</evidence>
<keyword evidence="10" id="KW-0739">Sodium transport</keyword>
<feature type="transmembrane region" description="Helical" evidence="12">
    <location>
        <begin position="192"/>
        <end position="217"/>
    </location>
</feature>
<feature type="transmembrane region" description="Helical" evidence="12">
    <location>
        <begin position="82"/>
        <end position="101"/>
    </location>
</feature>
<dbReference type="RefSeq" id="WP_330929918.1">
    <property type="nucleotide sequence ID" value="NZ_CP119075.1"/>
</dbReference>
<feature type="transmembrane region" description="Helical" evidence="12">
    <location>
        <begin position="157"/>
        <end position="186"/>
    </location>
</feature>
<dbReference type="AlphaFoldDB" id="A0AAF0CMS2"/>
<reference evidence="13" key="1">
    <citation type="submission" date="2023-03" db="EMBL/GenBank/DDBJ databases">
        <title>Lomoglobus Profundus gen. nov., sp. nov., a novel member of the phylum Verrucomicrobia, isolated from deep-marine sediment of South China Sea.</title>
        <authorList>
            <person name="Ahmad T."/>
            <person name="Ishaq S.E."/>
            <person name="Wang F."/>
        </authorList>
    </citation>
    <scope>NUCLEOTIDE SEQUENCE</scope>
    <source>
        <strain evidence="13">LMO-M01</strain>
    </source>
</reference>
<dbReference type="Proteomes" id="UP001218638">
    <property type="component" value="Chromosome"/>
</dbReference>
<keyword evidence="6 12" id="KW-1133">Transmembrane helix</keyword>
<evidence type="ECO:0000256" key="1">
    <source>
        <dbReference type="ARBA" id="ARBA00004651"/>
    </source>
</evidence>
<name>A0AAF0CMS2_9BACT</name>
<dbReference type="Gene3D" id="1.20.1730.10">
    <property type="entry name" value="Sodium/glucose cotransporter"/>
    <property type="match status" value="1"/>
</dbReference>
<keyword evidence="8" id="KW-0406">Ion transport</keyword>
<dbReference type="PANTHER" id="PTHR42985">
    <property type="entry name" value="SODIUM-COUPLED MONOCARBOXYLATE TRANSPORTER"/>
    <property type="match status" value="1"/>
</dbReference>
<feature type="transmembrane region" description="Helical" evidence="12">
    <location>
        <begin position="507"/>
        <end position="525"/>
    </location>
</feature>
<feature type="transmembrane region" description="Helical" evidence="12">
    <location>
        <begin position="421"/>
        <end position="440"/>
    </location>
</feature>
<gene>
    <name evidence="13" type="ORF">PXH66_15350</name>
</gene>
<evidence type="ECO:0000313" key="14">
    <source>
        <dbReference type="Proteomes" id="UP001218638"/>
    </source>
</evidence>
<evidence type="ECO:0000256" key="10">
    <source>
        <dbReference type="ARBA" id="ARBA00023201"/>
    </source>
</evidence>
<dbReference type="Pfam" id="PF00474">
    <property type="entry name" value="SSF"/>
    <property type="match status" value="1"/>
</dbReference>
<feature type="transmembrane region" description="Helical" evidence="12">
    <location>
        <begin position="38"/>
        <end position="62"/>
    </location>
</feature>
<comment type="subcellular location">
    <subcellularLocation>
        <location evidence="1">Cell membrane</location>
        <topology evidence="1">Multi-pass membrane protein</topology>
    </subcellularLocation>
</comment>
<feature type="transmembrane region" description="Helical" evidence="12">
    <location>
        <begin position="268"/>
        <end position="290"/>
    </location>
</feature>
<feature type="transmembrane region" description="Helical" evidence="12">
    <location>
        <begin position="452"/>
        <end position="471"/>
    </location>
</feature>
<evidence type="ECO:0000256" key="12">
    <source>
        <dbReference type="SAM" id="Phobius"/>
    </source>
</evidence>
<dbReference type="PANTHER" id="PTHR42985:SF40">
    <property type="entry name" value="LD47995P-RELATED"/>
    <property type="match status" value="1"/>
</dbReference>
<feature type="transmembrane region" description="Helical" evidence="12">
    <location>
        <begin position="356"/>
        <end position="381"/>
    </location>
</feature>
<evidence type="ECO:0000256" key="9">
    <source>
        <dbReference type="ARBA" id="ARBA00023136"/>
    </source>
</evidence>
<keyword evidence="14" id="KW-1185">Reference proteome</keyword>
<evidence type="ECO:0000256" key="4">
    <source>
        <dbReference type="ARBA" id="ARBA00022475"/>
    </source>
</evidence>
<evidence type="ECO:0000256" key="6">
    <source>
        <dbReference type="ARBA" id="ARBA00022989"/>
    </source>
</evidence>
<evidence type="ECO:0000256" key="7">
    <source>
        <dbReference type="ARBA" id="ARBA00023053"/>
    </source>
</evidence>
<evidence type="ECO:0000256" key="5">
    <source>
        <dbReference type="ARBA" id="ARBA00022692"/>
    </source>
</evidence>
<comment type="similarity">
    <text evidence="2 11">Belongs to the sodium:solute symporter (SSF) (TC 2.A.21) family.</text>
</comment>
<feature type="transmembrane region" description="Helical" evidence="12">
    <location>
        <begin position="311"/>
        <end position="336"/>
    </location>
</feature>
<keyword evidence="3" id="KW-0813">Transport</keyword>
<dbReference type="InterPro" id="IPR001734">
    <property type="entry name" value="Na/solute_symporter"/>
</dbReference>
<evidence type="ECO:0000256" key="11">
    <source>
        <dbReference type="RuleBase" id="RU362091"/>
    </source>
</evidence>
<dbReference type="InterPro" id="IPR051163">
    <property type="entry name" value="Sodium:Solute_Symporter_SSF"/>
</dbReference>
<dbReference type="GO" id="GO:0015293">
    <property type="term" value="F:symporter activity"/>
    <property type="evidence" value="ECO:0007669"/>
    <property type="project" value="TreeGrafter"/>
</dbReference>
<evidence type="ECO:0000256" key="2">
    <source>
        <dbReference type="ARBA" id="ARBA00006434"/>
    </source>
</evidence>
<proteinExistence type="inferred from homology"/>
<keyword evidence="4" id="KW-1003">Cell membrane</keyword>
<dbReference type="GO" id="GO:0006814">
    <property type="term" value="P:sodium ion transport"/>
    <property type="evidence" value="ECO:0007669"/>
    <property type="project" value="UniProtKB-KW"/>
</dbReference>
<feature type="transmembrane region" description="Helical" evidence="12">
    <location>
        <begin position="113"/>
        <end position="136"/>
    </location>
</feature>
<keyword evidence="7" id="KW-0915">Sodium</keyword>
<feature type="transmembrane region" description="Helical" evidence="12">
    <location>
        <begin position="224"/>
        <end position="248"/>
    </location>
</feature>
<evidence type="ECO:0000313" key="13">
    <source>
        <dbReference type="EMBL" id="WED63711.1"/>
    </source>
</evidence>
<keyword evidence="5 12" id="KW-0812">Transmembrane</keyword>
<feature type="transmembrane region" description="Helical" evidence="12">
    <location>
        <begin position="483"/>
        <end position="501"/>
    </location>
</feature>
<feature type="transmembrane region" description="Helical" evidence="12">
    <location>
        <begin position="537"/>
        <end position="554"/>
    </location>
</feature>